<reference evidence="4" key="1">
    <citation type="submission" date="2015-07" db="EMBL/GenBank/DDBJ databases">
        <title>Genome sequencing of Sunxiuqinia dokdonensis strain SK.</title>
        <authorList>
            <person name="Ahn S."/>
            <person name="Kim B.-C."/>
        </authorList>
    </citation>
    <scope>NUCLEOTIDE SEQUENCE [LARGE SCALE GENOMIC DNA]</scope>
    <source>
        <strain evidence="4">SK</strain>
    </source>
</reference>
<dbReference type="Pfam" id="PF08327">
    <property type="entry name" value="AHSA1"/>
    <property type="match status" value="1"/>
</dbReference>
<dbReference type="RefSeq" id="WP_053184821.1">
    <property type="nucleotide sequence ID" value="NZ_LGIA01000171.1"/>
</dbReference>
<organism evidence="3 4">
    <name type="scientific">Sunxiuqinia dokdonensis</name>
    <dbReference type="NCBI Taxonomy" id="1409788"/>
    <lineage>
        <taxon>Bacteria</taxon>
        <taxon>Pseudomonadati</taxon>
        <taxon>Bacteroidota</taxon>
        <taxon>Bacteroidia</taxon>
        <taxon>Marinilabiliales</taxon>
        <taxon>Prolixibacteraceae</taxon>
        <taxon>Sunxiuqinia</taxon>
    </lineage>
</organism>
<dbReference type="Proteomes" id="UP000036958">
    <property type="component" value="Unassembled WGS sequence"/>
</dbReference>
<evidence type="ECO:0000313" key="3">
    <source>
        <dbReference type="EMBL" id="KOH44080.1"/>
    </source>
</evidence>
<protein>
    <recommendedName>
        <fullName evidence="2">Activator of Hsp90 ATPase homologue 1/2-like C-terminal domain-containing protein</fullName>
    </recommendedName>
</protein>
<evidence type="ECO:0000313" key="4">
    <source>
        <dbReference type="Proteomes" id="UP000036958"/>
    </source>
</evidence>
<dbReference type="PATRIC" id="fig|1409788.3.peg.3158"/>
<sequence length="144" mass="16748">MEAKNEGKPVVKEVVLNAPIVKVWKAITNKNDMKQWYFDLEDFRPEVGFEFQFYGGNDEKKYLHLCQIKELIPARKLAYSWRYDGYPGNSLVSFELFPEGQKTRLRLTHEGLESFGTNHPDLAKANFVEGWNTIIGESIKKFVE</sequence>
<proteinExistence type="inferred from homology"/>
<evidence type="ECO:0000256" key="1">
    <source>
        <dbReference type="ARBA" id="ARBA00006817"/>
    </source>
</evidence>
<accession>A0A0L8V6H1</accession>
<evidence type="ECO:0000259" key="2">
    <source>
        <dbReference type="Pfam" id="PF08327"/>
    </source>
</evidence>
<gene>
    <name evidence="3" type="ORF">NC99_30730</name>
</gene>
<dbReference type="EMBL" id="LGIA01000171">
    <property type="protein sequence ID" value="KOH44080.1"/>
    <property type="molecule type" value="Genomic_DNA"/>
</dbReference>
<dbReference type="CDD" id="cd07814">
    <property type="entry name" value="SRPBCC_CalC_Aha1-like"/>
    <property type="match status" value="1"/>
</dbReference>
<dbReference type="OrthoDB" id="2355173at2"/>
<dbReference type="SUPFAM" id="SSF55961">
    <property type="entry name" value="Bet v1-like"/>
    <property type="match status" value="1"/>
</dbReference>
<keyword evidence="4" id="KW-1185">Reference proteome</keyword>
<dbReference type="InterPro" id="IPR023393">
    <property type="entry name" value="START-like_dom_sf"/>
</dbReference>
<dbReference type="Gene3D" id="3.30.530.20">
    <property type="match status" value="1"/>
</dbReference>
<dbReference type="AlphaFoldDB" id="A0A0L8V6H1"/>
<comment type="caution">
    <text evidence="3">The sequence shown here is derived from an EMBL/GenBank/DDBJ whole genome shotgun (WGS) entry which is preliminary data.</text>
</comment>
<feature type="domain" description="Activator of Hsp90 ATPase homologue 1/2-like C-terminal" evidence="2">
    <location>
        <begin position="17"/>
        <end position="144"/>
    </location>
</feature>
<dbReference type="InterPro" id="IPR013538">
    <property type="entry name" value="ASHA1/2-like_C"/>
</dbReference>
<name>A0A0L8V6H1_9BACT</name>
<comment type="similarity">
    <text evidence="1">Belongs to the AHA1 family.</text>
</comment>
<dbReference type="STRING" id="1409788.NC99_30730"/>